<protein>
    <submittedName>
        <fullName evidence="3">Uncharacterized protein</fullName>
    </submittedName>
</protein>
<evidence type="ECO:0000313" key="4">
    <source>
        <dbReference type="Proteomes" id="UP000198832"/>
    </source>
</evidence>
<dbReference type="STRING" id="574651.SAMN04487968_11395"/>
<dbReference type="OrthoDB" id="5117757at2"/>
<evidence type="ECO:0000313" key="3">
    <source>
        <dbReference type="EMBL" id="SFC89200.1"/>
    </source>
</evidence>
<dbReference type="AlphaFoldDB" id="A0A1I1N628"/>
<evidence type="ECO:0000256" key="1">
    <source>
        <dbReference type="SAM" id="MobiDB-lite"/>
    </source>
</evidence>
<gene>
    <name evidence="3" type="ORF">SAMN04487968_11395</name>
</gene>
<dbReference type="RefSeq" id="WP_091125912.1">
    <property type="nucleotide sequence ID" value="NZ_FOLB01000013.1"/>
</dbReference>
<accession>A0A1I1N628</accession>
<feature type="region of interest" description="Disordered" evidence="1">
    <location>
        <begin position="1"/>
        <end position="24"/>
    </location>
</feature>
<feature type="region of interest" description="Disordered" evidence="1">
    <location>
        <begin position="81"/>
        <end position="100"/>
    </location>
</feature>
<feature type="compositionally biased region" description="Polar residues" evidence="1">
    <location>
        <begin position="89"/>
        <end position="100"/>
    </location>
</feature>
<name>A0A1I1N628_9ACTN</name>
<evidence type="ECO:0000256" key="2">
    <source>
        <dbReference type="SAM" id="Phobius"/>
    </source>
</evidence>
<keyword evidence="2" id="KW-0472">Membrane</keyword>
<proteinExistence type="predicted"/>
<organism evidence="3 4">
    <name type="scientific">Nocardioides terrae</name>
    <dbReference type="NCBI Taxonomy" id="574651"/>
    <lineage>
        <taxon>Bacteria</taxon>
        <taxon>Bacillati</taxon>
        <taxon>Actinomycetota</taxon>
        <taxon>Actinomycetes</taxon>
        <taxon>Propionibacteriales</taxon>
        <taxon>Nocardioidaceae</taxon>
        <taxon>Nocardioides</taxon>
    </lineage>
</organism>
<keyword evidence="2" id="KW-0812">Transmembrane</keyword>
<feature type="transmembrane region" description="Helical" evidence="2">
    <location>
        <begin position="52"/>
        <end position="72"/>
    </location>
</feature>
<sequence>MSPSDDDLRARLRAADPAAGLSPADPVEVDRLLQRVVDADLRETGTRRRSPLTWLVAAAAVVVLAAGAALWLTQTGDGDNDGGLLADPAQSSSPAETGTSELTVGAAGAGRCIMPTPELLAGQPIAFSGTVEGVTDGVVTIRTKTVFKGEVADEVAVKGAVAPDTGGAPEGDPEFVPGQDYLVAAADGKVLGCGMSGPVSGQLQQLYQQAFPQ</sequence>
<dbReference type="Proteomes" id="UP000198832">
    <property type="component" value="Unassembled WGS sequence"/>
</dbReference>
<keyword evidence="4" id="KW-1185">Reference proteome</keyword>
<reference evidence="3 4" key="1">
    <citation type="submission" date="2016-10" db="EMBL/GenBank/DDBJ databases">
        <authorList>
            <person name="de Groot N.N."/>
        </authorList>
    </citation>
    <scope>NUCLEOTIDE SEQUENCE [LARGE SCALE GENOMIC DNA]</scope>
    <source>
        <strain evidence="3 4">CGMCC 1.7056</strain>
    </source>
</reference>
<dbReference type="EMBL" id="FOLB01000013">
    <property type="protein sequence ID" value="SFC89200.1"/>
    <property type="molecule type" value="Genomic_DNA"/>
</dbReference>
<keyword evidence="2" id="KW-1133">Transmembrane helix</keyword>
<feature type="compositionally biased region" description="Basic and acidic residues" evidence="1">
    <location>
        <begin position="1"/>
        <end position="14"/>
    </location>
</feature>